<proteinExistence type="predicted"/>
<accession>A0A232FM42</accession>
<evidence type="ECO:0000313" key="1">
    <source>
        <dbReference type="EMBL" id="OXU31732.1"/>
    </source>
</evidence>
<name>A0A232FM42_9HYME</name>
<evidence type="ECO:0000313" key="2">
    <source>
        <dbReference type="Proteomes" id="UP000215335"/>
    </source>
</evidence>
<keyword evidence="2" id="KW-1185">Reference proteome</keyword>
<protein>
    <submittedName>
        <fullName evidence="1">Uncharacterized protein</fullName>
    </submittedName>
</protein>
<organism evidence="1 2">
    <name type="scientific">Trichomalopsis sarcophagae</name>
    <dbReference type="NCBI Taxonomy" id="543379"/>
    <lineage>
        <taxon>Eukaryota</taxon>
        <taxon>Metazoa</taxon>
        <taxon>Ecdysozoa</taxon>
        <taxon>Arthropoda</taxon>
        <taxon>Hexapoda</taxon>
        <taxon>Insecta</taxon>
        <taxon>Pterygota</taxon>
        <taxon>Neoptera</taxon>
        <taxon>Endopterygota</taxon>
        <taxon>Hymenoptera</taxon>
        <taxon>Apocrita</taxon>
        <taxon>Proctotrupomorpha</taxon>
        <taxon>Chalcidoidea</taxon>
        <taxon>Pteromalidae</taxon>
        <taxon>Pteromalinae</taxon>
        <taxon>Trichomalopsis</taxon>
    </lineage>
</organism>
<sequence>MKYQYHKTITNMILNMFTKRIRIRVRIAETGIQQNTGGELRKEGAGTITHVRTVKQA</sequence>
<reference evidence="1 2" key="1">
    <citation type="journal article" date="2017" name="Curr. Biol.">
        <title>The Evolution of Venom by Co-option of Single-Copy Genes.</title>
        <authorList>
            <person name="Martinson E.O."/>
            <person name="Mrinalini"/>
            <person name="Kelkar Y.D."/>
            <person name="Chang C.H."/>
            <person name="Werren J.H."/>
        </authorList>
    </citation>
    <scope>NUCLEOTIDE SEQUENCE [LARGE SCALE GENOMIC DNA]</scope>
    <source>
        <strain evidence="1 2">Alberta</strain>
        <tissue evidence="1">Whole body</tissue>
    </source>
</reference>
<gene>
    <name evidence="1" type="ORF">TSAR_007909</name>
</gene>
<dbReference type="Proteomes" id="UP000215335">
    <property type="component" value="Unassembled WGS sequence"/>
</dbReference>
<comment type="caution">
    <text evidence="1">The sequence shown here is derived from an EMBL/GenBank/DDBJ whole genome shotgun (WGS) entry which is preliminary data.</text>
</comment>
<dbReference type="EMBL" id="NNAY01000035">
    <property type="protein sequence ID" value="OXU31732.1"/>
    <property type="molecule type" value="Genomic_DNA"/>
</dbReference>
<dbReference type="AlphaFoldDB" id="A0A232FM42"/>